<dbReference type="FunFam" id="3.10.250.10:FF:000001">
    <property type="entry name" value="Lysyl oxidase 4 isoform X1"/>
    <property type="match status" value="1"/>
</dbReference>
<gene>
    <name evidence="5" type="ORF">FSP39_011576</name>
</gene>
<dbReference type="SUPFAM" id="SSF56487">
    <property type="entry name" value="SRCR-like"/>
    <property type="match status" value="1"/>
</dbReference>
<proteinExistence type="predicted"/>
<dbReference type="InterPro" id="IPR036772">
    <property type="entry name" value="SRCR-like_dom_sf"/>
</dbReference>
<organism evidence="5 6">
    <name type="scientific">Pinctada imbricata</name>
    <name type="common">Atlantic pearl-oyster</name>
    <name type="synonym">Pinctada martensii</name>
    <dbReference type="NCBI Taxonomy" id="66713"/>
    <lineage>
        <taxon>Eukaryota</taxon>
        <taxon>Metazoa</taxon>
        <taxon>Spiralia</taxon>
        <taxon>Lophotrochozoa</taxon>
        <taxon>Mollusca</taxon>
        <taxon>Bivalvia</taxon>
        <taxon>Autobranchia</taxon>
        <taxon>Pteriomorphia</taxon>
        <taxon>Pterioida</taxon>
        <taxon>Pterioidea</taxon>
        <taxon>Pteriidae</taxon>
        <taxon>Pinctada</taxon>
    </lineage>
</organism>
<name>A0AA89CCP2_PINIB</name>
<evidence type="ECO:0000313" key="5">
    <source>
        <dbReference type="EMBL" id="KAK3106043.1"/>
    </source>
</evidence>
<dbReference type="Pfam" id="PF00530">
    <property type="entry name" value="SRCR"/>
    <property type="match status" value="1"/>
</dbReference>
<dbReference type="PROSITE" id="PS50287">
    <property type="entry name" value="SRCR_2"/>
    <property type="match status" value="1"/>
</dbReference>
<dbReference type="Proteomes" id="UP001186944">
    <property type="component" value="Unassembled WGS sequence"/>
</dbReference>
<evidence type="ECO:0000259" key="4">
    <source>
        <dbReference type="PROSITE" id="PS50287"/>
    </source>
</evidence>
<dbReference type="SMART" id="SM00202">
    <property type="entry name" value="SR"/>
    <property type="match status" value="1"/>
</dbReference>
<dbReference type="PRINTS" id="PR00258">
    <property type="entry name" value="SPERACTRCPTR"/>
</dbReference>
<comment type="caution">
    <text evidence="3">Lacks conserved residue(s) required for the propagation of feature annotation.</text>
</comment>
<sequence length="151" mass="17241">MDIRLVDGGSNDTGRLEVYHDGRWGTVCDDNTDYRVAEVVCRQLGFDSEDHVWYTKTVTSSRFGLGNGTVWLDELSCNGTELTVDECSHRPWGQNDCGHDEDLAVYCNGYYPLIIQILMDIFHARGLRTSDIAFRRDFVINYIPMNLEYSA</sequence>
<accession>A0AA89CCP2</accession>
<keyword evidence="1" id="KW-0732">Signal</keyword>
<dbReference type="AlphaFoldDB" id="A0AA89CCP2"/>
<dbReference type="GO" id="GO:0016020">
    <property type="term" value="C:membrane"/>
    <property type="evidence" value="ECO:0007669"/>
    <property type="project" value="InterPro"/>
</dbReference>
<protein>
    <recommendedName>
        <fullName evidence="4">SRCR domain-containing protein</fullName>
    </recommendedName>
</protein>
<reference evidence="5" key="1">
    <citation type="submission" date="2019-08" db="EMBL/GenBank/DDBJ databases">
        <title>The improved chromosome-level genome for the pearl oyster Pinctada fucata martensii using PacBio sequencing and Hi-C.</title>
        <authorList>
            <person name="Zheng Z."/>
        </authorList>
    </citation>
    <scope>NUCLEOTIDE SEQUENCE</scope>
    <source>
        <strain evidence="5">ZZ-2019</strain>
        <tissue evidence="5">Adductor muscle</tissue>
    </source>
</reference>
<evidence type="ECO:0000256" key="1">
    <source>
        <dbReference type="ARBA" id="ARBA00022729"/>
    </source>
</evidence>
<keyword evidence="6" id="KW-1185">Reference proteome</keyword>
<evidence type="ECO:0000256" key="3">
    <source>
        <dbReference type="PROSITE-ProRule" id="PRU00196"/>
    </source>
</evidence>
<dbReference type="Gene3D" id="3.10.250.10">
    <property type="entry name" value="SRCR-like domain"/>
    <property type="match status" value="1"/>
</dbReference>
<feature type="domain" description="SRCR" evidence="4">
    <location>
        <begin position="3"/>
        <end position="108"/>
    </location>
</feature>
<dbReference type="InterPro" id="IPR001190">
    <property type="entry name" value="SRCR"/>
</dbReference>
<dbReference type="EMBL" id="VSWD01000003">
    <property type="protein sequence ID" value="KAK3106043.1"/>
    <property type="molecule type" value="Genomic_DNA"/>
</dbReference>
<comment type="caution">
    <text evidence="5">The sequence shown here is derived from an EMBL/GenBank/DDBJ whole genome shotgun (WGS) entry which is preliminary data.</text>
</comment>
<feature type="disulfide bond" evidence="3">
    <location>
        <begin position="77"/>
        <end position="87"/>
    </location>
</feature>
<dbReference type="PANTHER" id="PTHR48071:SF18">
    <property type="entry name" value="DELETED IN MALIGNANT BRAIN TUMORS 1 PROTEIN-RELATED"/>
    <property type="match status" value="1"/>
</dbReference>
<keyword evidence="2 3" id="KW-1015">Disulfide bond</keyword>
<dbReference type="PANTHER" id="PTHR48071">
    <property type="entry name" value="SRCR DOMAIN-CONTAINING PROTEIN"/>
    <property type="match status" value="1"/>
</dbReference>
<evidence type="ECO:0000313" key="6">
    <source>
        <dbReference type="Proteomes" id="UP001186944"/>
    </source>
</evidence>
<evidence type="ECO:0000256" key="2">
    <source>
        <dbReference type="ARBA" id="ARBA00023157"/>
    </source>
</evidence>